<accession>A0AAE5H5R2</accession>
<dbReference type="EMBL" id="JABTDW010000001">
    <property type="protein sequence ID" value="NSB14528.1"/>
    <property type="molecule type" value="Genomic_DNA"/>
</dbReference>
<evidence type="ECO:0000313" key="1">
    <source>
        <dbReference type="EMBL" id="NSB14528.1"/>
    </source>
</evidence>
<sequence length="45" mass="5338">MLSKGVKEKLGWEILDYTPNEEIIFSFMDTFSDIIKKLKKEDIDE</sequence>
<protein>
    <submittedName>
        <fullName evidence="1">Uncharacterized protein</fullName>
    </submittedName>
</protein>
<name>A0AAE5H5R2_CLOBE</name>
<proteinExistence type="predicted"/>
<evidence type="ECO:0000313" key="2">
    <source>
        <dbReference type="Proteomes" id="UP000822184"/>
    </source>
</evidence>
<dbReference type="Proteomes" id="UP000822184">
    <property type="component" value="Unassembled WGS sequence"/>
</dbReference>
<dbReference type="RefSeq" id="WP_173715310.1">
    <property type="nucleotide sequence ID" value="NZ_JABTDW010000001.1"/>
</dbReference>
<gene>
    <name evidence="1" type="ORF">BCD95_002787</name>
</gene>
<reference evidence="1" key="1">
    <citation type="submission" date="2020-06" db="EMBL/GenBank/DDBJ databases">
        <title>Genomic insights into acetone-butanol-ethanol (ABE) fermentation by sequencing solventogenic clostridia strains.</title>
        <authorList>
            <person name="Brown S."/>
        </authorList>
    </citation>
    <scope>NUCLEOTIDE SEQUENCE</scope>
    <source>
        <strain evidence="1">DJ123</strain>
    </source>
</reference>
<organism evidence="1 2">
    <name type="scientific">Clostridium beijerinckii</name>
    <name type="common">Clostridium MP</name>
    <dbReference type="NCBI Taxonomy" id="1520"/>
    <lineage>
        <taxon>Bacteria</taxon>
        <taxon>Bacillati</taxon>
        <taxon>Bacillota</taxon>
        <taxon>Clostridia</taxon>
        <taxon>Eubacteriales</taxon>
        <taxon>Clostridiaceae</taxon>
        <taxon>Clostridium</taxon>
    </lineage>
</organism>
<dbReference type="AlphaFoldDB" id="A0AAE5H5R2"/>
<comment type="caution">
    <text evidence="1">The sequence shown here is derived from an EMBL/GenBank/DDBJ whole genome shotgun (WGS) entry which is preliminary data.</text>
</comment>